<evidence type="ECO:0000313" key="1">
    <source>
        <dbReference type="EMBL" id="MBO8479231.1"/>
    </source>
</evidence>
<gene>
    <name evidence="1" type="ORF">IAB80_10150</name>
</gene>
<reference evidence="1" key="1">
    <citation type="submission" date="2020-10" db="EMBL/GenBank/DDBJ databases">
        <authorList>
            <person name="Gilroy R."/>
        </authorList>
    </citation>
    <scope>NUCLEOTIDE SEQUENCE</scope>
    <source>
        <strain evidence="1">2478</strain>
    </source>
</reference>
<dbReference type="Proteomes" id="UP000823771">
    <property type="component" value="Unassembled WGS sequence"/>
</dbReference>
<dbReference type="AlphaFoldDB" id="A0A9D9IWD4"/>
<evidence type="ECO:0008006" key="3">
    <source>
        <dbReference type="Google" id="ProtNLM"/>
    </source>
</evidence>
<name>A0A9D9IWD4_9BACT</name>
<evidence type="ECO:0000313" key="2">
    <source>
        <dbReference type="Proteomes" id="UP000823771"/>
    </source>
</evidence>
<dbReference type="EMBL" id="JADILZ010000098">
    <property type="protein sequence ID" value="MBO8479231.1"/>
    <property type="molecule type" value="Genomic_DNA"/>
</dbReference>
<reference evidence="1" key="2">
    <citation type="journal article" date="2021" name="PeerJ">
        <title>Extensive microbial diversity within the chicken gut microbiome revealed by metagenomics and culture.</title>
        <authorList>
            <person name="Gilroy R."/>
            <person name="Ravi A."/>
            <person name="Getino M."/>
            <person name="Pursley I."/>
            <person name="Horton D.L."/>
            <person name="Alikhan N.F."/>
            <person name="Baker D."/>
            <person name="Gharbi K."/>
            <person name="Hall N."/>
            <person name="Watson M."/>
            <person name="Adriaenssens E.M."/>
            <person name="Foster-Nyarko E."/>
            <person name="Jarju S."/>
            <person name="Secka A."/>
            <person name="Antonio M."/>
            <person name="Oren A."/>
            <person name="Chaudhuri R.R."/>
            <person name="La Ragione R."/>
            <person name="Hildebrand F."/>
            <person name="Pallen M.J."/>
        </authorList>
    </citation>
    <scope>NUCLEOTIDE SEQUENCE</scope>
    <source>
        <strain evidence="1">2478</strain>
    </source>
</reference>
<organism evidence="1 2">
    <name type="scientific">Candidatus Cryptobacteroides excrementipullorum</name>
    <dbReference type="NCBI Taxonomy" id="2840761"/>
    <lineage>
        <taxon>Bacteria</taxon>
        <taxon>Pseudomonadati</taxon>
        <taxon>Bacteroidota</taxon>
        <taxon>Bacteroidia</taxon>
        <taxon>Bacteroidales</taxon>
        <taxon>Candidatus Cryptobacteroides</taxon>
    </lineage>
</organism>
<proteinExistence type="predicted"/>
<sequence>MPESERTYISIDLKSFYAPVECVERTGRDVIPKAALVTPPLTDFWRVGRGIARKLEEHCIFTTISEAAVKNPF</sequence>
<comment type="caution">
    <text evidence="1">The sequence shown here is derived from an EMBL/GenBank/DDBJ whole genome shotgun (WGS) entry which is preliminary data.</text>
</comment>
<protein>
    <recommendedName>
        <fullName evidence="3">UmuC domain-containing protein</fullName>
    </recommendedName>
</protein>
<accession>A0A9D9IWD4</accession>